<dbReference type="RefSeq" id="WP_069711496.1">
    <property type="nucleotide sequence ID" value="NZ_JAUCML010000002.1"/>
</dbReference>
<keyword evidence="2" id="KW-0472">Membrane</keyword>
<dbReference type="SUPFAM" id="SSF52833">
    <property type="entry name" value="Thioredoxin-like"/>
    <property type="match status" value="1"/>
</dbReference>
<dbReference type="EMBL" id="JAUCML010000002">
    <property type="protein sequence ID" value="MDM7884078.1"/>
    <property type="molecule type" value="Genomic_DNA"/>
</dbReference>
<feature type="compositionally biased region" description="Basic and acidic residues" evidence="1">
    <location>
        <begin position="1"/>
        <end position="28"/>
    </location>
</feature>
<comment type="caution">
    <text evidence="4">The sequence shown here is derived from an EMBL/GenBank/DDBJ whole genome shotgun (WGS) entry which is preliminary data.</text>
</comment>
<feature type="transmembrane region" description="Helical" evidence="2">
    <location>
        <begin position="36"/>
        <end position="58"/>
    </location>
</feature>
<evidence type="ECO:0000256" key="2">
    <source>
        <dbReference type="SAM" id="Phobius"/>
    </source>
</evidence>
<keyword evidence="2" id="KW-1133">Transmembrane helix</keyword>
<keyword evidence="5" id="KW-1185">Reference proteome</keyword>
<evidence type="ECO:0000313" key="4">
    <source>
        <dbReference type="EMBL" id="MDM7884078.1"/>
    </source>
</evidence>
<sequence length="283" mass="29993">MTNNDRPTKNERRQHARDVARQRADAEKRRKRRNKWFLQGGIGLGIVAVAAIVAIVVVNVNNGGGSVSAAGPKNMVTGGIQFTGADGKIEPVTTGGVSADGTPSPVPTADSDGKVKVVEYVDWACPVCKQFEGAYADQIADYVKNGQATLEIHPVSILDRSYLGSRYASRAANAAMCVANNEPDKFLDVQTQFFEKQPEEGTKGLTNAEIADLVKAGGATSSAVSECLSNETYKGWVTKVTNQVLADESLKGPQGFGTPTILVNGQRVNTLTDVVPTIQAAAK</sequence>
<feature type="region of interest" description="Disordered" evidence="1">
    <location>
        <begin position="1"/>
        <end position="31"/>
    </location>
</feature>
<keyword evidence="2" id="KW-0812">Transmembrane</keyword>
<feature type="domain" description="Thioredoxin-like fold" evidence="3">
    <location>
        <begin position="111"/>
        <end position="270"/>
    </location>
</feature>
<evidence type="ECO:0000259" key="3">
    <source>
        <dbReference type="Pfam" id="PF13462"/>
    </source>
</evidence>
<evidence type="ECO:0000313" key="5">
    <source>
        <dbReference type="Proteomes" id="UP001237823"/>
    </source>
</evidence>
<dbReference type="InterPro" id="IPR036249">
    <property type="entry name" value="Thioredoxin-like_sf"/>
</dbReference>
<dbReference type="InterPro" id="IPR012336">
    <property type="entry name" value="Thioredoxin-like_fold"/>
</dbReference>
<protein>
    <submittedName>
        <fullName evidence="4">Thioredoxin domain-containing protein</fullName>
    </submittedName>
</protein>
<gene>
    <name evidence="4" type="ORF">QUG92_03080</name>
</gene>
<organism evidence="4 5">
    <name type="scientific">Curtobacterium citri</name>
    <dbReference type="NCBI Taxonomy" id="3055139"/>
    <lineage>
        <taxon>Bacteria</taxon>
        <taxon>Bacillati</taxon>
        <taxon>Actinomycetota</taxon>
        <taxon>Actinomycetes</taxon>
        <taxon>Micrococcales</taxon>
        <taxon>Microbacteriaceae</taxon>
        <taxon>Curtobacterium</taxon>
    </lineage>
</organism>
<name>A0ABT7T3C3_9MICO</name>
<proteinExistence type="predicted"/>
<dbReference type="Proteomes" id="UP001237823">
    <property type="component" value="Unassembled WGS sequence"/>
</dbReference>
<accession>A0ABT7T3C3</accession>
<evidence type="ECO:0000256" key="1">
    <source>
        <dbReference type="SAM" id="MobiDB-lite"/>
    </source>
</evidence>
<dbReference type="Pfam" id="PF13462">
    <property type="entry name" value="Thioredoxin_4"/>
    <property type="match status" value="1"/>
</dbReference>
<reference evidence="4 5" key="1">
    <citation type="submission" date="2023-06" db="EMBL/GenBank/DDBJ databases">
        <authorList>
            <person name="Feng G."/>
            <person name="Li J."/>
            <person name="Zhu H."/>
        </authorList>
    </citation>
    <scope>NUCLEOTIDE SEQUENCE [LARGE SCALE GENOMIC DNA]</scope>
    <source>
        <strain evidence="4 5">RHCKG23</strain>
    </source>
</reference>
<dbReference type="Gene3D" id="3.40.30.10">
    <property type="entry name" value="Glutaredoxin"/>
    <property type="match status" value="1"/>
</dbReference>